<proteinExistence type="predicted"/>
<reference evidence="1" key="1">
    <citation type="submission" date="2013-07" db="EMBL/GenBank/DDBJ databases">
        <title>The genome of an arbuscular mycorrhizal fungus provides insights into the evolution of the oldest plant symbiosis.</title>
        <authorList>
            <consortium name="DOE Joint Genome Institute"/>
            <person name="Tisserant E."/>
            <person name="Malbreil M."/>
            <person name="Kuo A."/>
            <person name="Kohler A."/>
            <person name="Symeonidi A."/>
            <person name="Balestrini R."/>
            <person name="Charron P."/>
            <person name="Duensing N."/>
            <person name="Frei-dit-Frey N."/>
            <person name="Gianinazzi-Pearson V."/>
            <person name="Gilbert B."/>
            <person name="Handa Y."/>
            <person name="Hijri M."/>
            <person name="Kaul R."/>
            <person name="Kawaguchi M."/>
            <person name="Krajinski F."/>
            <person name="Lammers P."/>
            <person name="Lapierre D."/>
            <person name="Masclaux F.G."/>
            <person name="Murat C."/>
            <person name="Morin E."/>
            <person name="Ndikumana S."/>
            <person name="Pagni M."/>
            <person name="Petitpierre D."/>
            <person name="Requena N."/>
            <person name="Rosikiewicz P."/>
            <person name="Riley R."/>
            <person name="Saito K."/>
            <person name="San Clemente H."/>
            <person name="Shapiro H."/>
            <person name="van Tuinen D."/>
            <person name="Becard G."/>
            <person name="Bonfante P."/>
            <person name="Paszkowski U."/>
            <person name="Shachar-Hill Y."/>
            <person name="Young J.P."/>
            <person name="Sanders I.R."/>
            <person name="Henrissat B."/>
            <person name="Rensing S.A."/>
            <person name="Grigoriev I.V."/>
            <person name="Corradi N."/>
            <person name="Roux C."/>
            <person name="Martin F."/>
        </authorList>
    </citation>
    <scope>NUCLEOTIDE SEQUENCE</scope>
    <source>
        <strain evidence="1">DAOM 197198</strain>
    </source>
</reference>
<gene>
    <name evidence="1" type="ORF">GLOINDRAFT_336378</name>
</gene>
<evidence type="ECO:0000313" key="1">
    <source>
        <dbReference type="EMBL" id="ESA04165.1"/>
    </source>
</evidence>
<dbReference type="AlphaFoldDB" id="U9T7Q3"/>
<organism evidence="1">
    <name type="scientific">Rhizophagus irregularis (strain DAOM 181602 / DAOM 197198 / MUCL 43194)</name>
    <name type="common">Arbuscular mycorrhizal fungus</name>
    <name type="synonym">Glomus intraradices</name>
    <dbReference type="NCBI Taxonomy" id="747089"/>
    <lineage>
        <taxon>Eukaryota</taxon>
        <taxon>Fungi</taxon>
        <taxon>Fungi incertae sedis</taxon>
        <taxon>Mucoromycota</taxon>
        <taxon>Glomeromycotina</taxon>
        <taxon>Glomeromycetes</taxon>
        <taxon>Glomerales</taxon>
        <taxon>Glomeraceae</taxon>
        <taxon>Rhizophagus</taxon>
    </lineage>
</organism>
<dbReference type="HOGENOM" id="CLU_3051562_0_0_1"/>
<dbReference type="EMBL" id="KI294528">
    <property type="protein sequence ID" value="ESA04165.1"/>
    <property type="molecule type" value="Genomic_DNA"/>
</dbReference>
<name>U9T7Q3_RHIID</name>
<sequence>MASGFFPIRSLLTSPEFLRNLLAKLCRSAVLKQIFPFGMSSKLARSKGITTSVM</sequence>
<accession>U9T7Q3</accession>
<protein>
    <submittedName>
        <fullName evidence="1">Uncharacterized protein</fullName>
    </submittedName>
</protein>